<feature type="transmembrane region" description="Helical" evidence="2">
    <location>
        <begin position="535"/>
        <end position="553"/>
    </location>
</feature>
<dbReference type="InterPro" id="IPR011050">
    <property type="entry name" value="Pectin_lyase_fold/virulence"/>
</dbReference>
<evidence type="ECO:0000313" key="5">
    <source>
        <dbReference type="Proteomes" id="UP001256673"/>
    </source>
</evidence>
<evidence type="ECO:0000259" key="3">
    <source>
        <dbReference type="Pfam" id="PF13229"/>
    </source>
</evidence>
<dbReference type="RefSeq" id="WP_316000634.1">
    <property type="nucleotide sequence ID" value="NZ_JAWDIU010000001.1"/>
</dbReference>
<organism evidence="4 5">
    <name type="scientific">Microbacterium algihabitans</name>
    <dbReference type="NCBI Taxonomy" id="3075992"/>
    <lineage>
        <taxon>Bacteria</taxon>
        <taxon>Bacillati</taxon>
        <taxon>Actinomycetota</taxon>
        <taxon>Actinomycetes</taxon>
        <taxon>Micrococcales</taxon>
        <taxon>Microbacteriaceae</taxon>
        <taxon>Microbacterium</taxon>
    </lineage>
</organism>
<feature type="transmembrane region" description="Helical" evidence="2">
    <location>
        <begin position="25"/>
        <end position="45"/>
    </location>
</feature>
<dbReference type="InterPro" id="IPR039448">
    <property type="entry name" value="Beta_helix"/>
</dbReference>
<keyword evidence="5" id="KW-1185">Reference proteome</keyword>
<name>A0ABU3RS35_9MICO</name>
<accession>A0ABU3RS35</accession>
<comment type="caution">
    <text evidence="4">The sequence shown here is derived from an EMBL/GenBank/DDBJ whole genome shotgun (WGS) entry which is preliminary data.</text>
</comment>
<evidence type="ECO:0000313" key="4">
    <source>
        <dbReference type="EMBL" id="MDU0325708.1"/>
    </source>
</evidence>
<dbReference type="InterPro" id="IPR012334">
    <property type="entry name" value="Pectin_lyas_fold"/>
</dbReference>
<dbReference type="EMBL" id="JAWDIU010000001">
    <property type="protein sequence ID" value="MDU0325708.1"/>
    <property type="molecule type" value="Genomic_DNA"/>
</dbReference>
<protein>
    <submittedName>
        <fullName evidence="4">Right-handed parallel beta-helix repeat-containing protein</fullName>
    </submittedName>
</protein>
<feature type="region of interest" description="Disordered" evidence="1">
    <location>
        <begin position="593"/>
        <end position="654"/>
    </location>
</feature>
<dbReference type="Gene3D" id="2.160.20.10">
    <property type="entry name" value="Single-stranded right-handed beta-helix, Pectin lyase-like"/>
    <property type="match status" value="2"/>
</dbReference>
<proteinExistence type="predicted"/>
<reference evidence="4 5" key="1">
    <citation type="submission" date="2023-09" db="EMBL/GenBank/DDBJ databases">
        <title>Microbacterium fusihabitans sp. nov., Microbacterium phycihabitans sp. nov., and Microbacterium cervinum sp. nov., isolated from dried seaweeds of beach.</title>
        <authorList>
            <person name="Lee S.D."/>
        </authorList>
    </citation>
    <scope>NUCLEOTIDE SEQUENCE [LARGE SCALE GENOMIC DNA]</scope>
    <source>
        <strain evidence="4 5">KSW2-21</strain>
    </source>
</reference>
<dbReference type="Proteomes" id="UP001256673">
    <property type="component" value="Unassembled WGS sequence"/>
</dbReference>
<gene>
    <name evidence="4" type="ORF">RWH43_02950</name>
</gene>
<feature type="compositionally biased region" description="Low complexity" evidence="1">
    <location>
        <begin position="67"/>
        <end position="78"/>
    </location>
</feature>
<dbReference type="InterPro" id="IPR006626">
    <property type="entry name" value="PbH1"/>
</dbReference>
<dbReference type="Pfam" id="PF13229">
    <property type="entry name" value="Beta_helix"/>
    <property type="match status" value="1"/>
</dbReference>
<keyword evidence="2" id="KW-0472">Membrane</keyword>
<feature type="region of interest" description="Disordered" evidence="1">
    <location>
        <begin position="62"/>
        <end position="85"/>
    </location>
</feature>
<dbReference type="SMART" id="SM00710">
    <property type="entry name" value="PbH1"/>
    <property type="match status" value="8"/>
</dbReference>
<sequence length="719" mass="75091">MDDDGALTAEERGDARPGIRGPVRVAMVVAVVVLVVGVVLTGNFVHTGTFLPWVDAAAQSDTPLVAPSPSGSAGSDGSDTPKTPAERVAAEDARLSAVAALPTGDPALLDTWNTVVLAPRNGQQTGYLFGDLVALGAVRVDDGTTATLVRNVVIRAGAELDLYPSAAQGTDTLRLLSTADTTTSIVGWGGILAIGGTADHPVTVTSWDDTLAAPDTDQSDGRAYIRVRDGILGLVSTRLSDLGFWSGRTGGVSVTGSGSGSIAALQDVTTTGLHYGFFGSDTTGITITDSRFDDSTLTGVEVTNGASDTTIEKTSITGSGGDGIAVSRQSSAVTLDDVTVEGSAGWGVRVDGAALADGPTTGGYGLTPSQGLTLTECRISGNREGGVRVISTDDTEIRRTTVDETRTAVLVEGPSTGLTVANADLSSADLRGLDISGDITDATVSDSRLVGRRIALELTRAAVIVSGNDMTVASGYAVELADGARADITGNVLRGVGQDAVALWSGARTMQADNDQSAWTFQWAWVGWMNEHPMMWMWALVLLVPAIGVPVLWRRRREHQRLRDLLREALLRHGEEQMAAYPGGVVEAPRPVDEQPAEATAPVLVGSPSSTSTRGAGPRMPQGPGSWTPGERFATSEPVGTPRGGVRPGRVRPRSFADLRTGPLEGRTFASLQDFAVAAVREGGYSVTTIARLFRIQHWRLQQWVDEADRASRETGVSA</sequence>
<keyword evidence="2" id="KW-0812">Transmembrane</keyword>
<keyword evidence="2" id="KW-1133">Transmembrane helix</keyword>
<evidence type="ECO:0000256" key="2">
    <source>
        <dbReference type="SAM" id="Phobius"/>
    </source>
</evidence>
<feature type="domain" description="Right handed beta helix" evidence="3">
    <location>
        <begin position="277"/>
        <end position="443"/>
    </location>
</feature>
<dbReference type="SUPFAM" id="SSF51126">
    <property type="entry name" value="Pectin lyase-like"/>
    <property type="match status" value="1"/>
</dbReference>
<evidence type="ECO:0000256" key="1">
    <source>
        <dbReference type="SAM" id="MobiDB-lite"/>
    </source>
</evidence>